<evidence type="ECO:0000256" key="4">
    <source>
        <dbReference type="ARBA" id="ARBA00049117"/>
    </source>
</evidence>
<organism evidence="6 7">
    <name type="scientific">Ancylostoma caninum</name>
    <name type="common">Dog hookworm</name>
    <dbReference type="NCBI Taxonomy" id="29170"/>
    <lineage>
        <taxon>Eukaryota</taxon>
        <taxon>Metazoa</taxon>
        <taxon>Ecdysozoa</taxon>
        <taxon>Nematoda</taxon>
        <taxon>Chromadorea</taxon>
        <taxon>Rhabditida</taxon>
        <taxon>Rhabditina</taxon>
        <taxon>Rhabditomorpha</taxon>
        <taxon>Strongyloidea</taxon>
        <taxon>Ancylostomatidae</taxon>
        <taxon>Ancylostomatinae</taxon>
        <taxon>Ancylostoma</taxon>
    </lineage>
</organism>
<comment type="similarity">
    <text evidence="1 5">Belongs to the GTR/RAG GTP-binding protein family.</text>
</comment>
<evidence type="ECO:0000313" key="6">
    <source>
        <dbReference type="EMBL" id="RCN39534.1"/>
    </source>
</evidence>
<dbReference type="InterPro" id="IPR006762">
    <property type="entry name" value="Gtr1_RagA"/>
</dbReference>
<dbReference type="Pfam" id="PF04670">
    <property type="entry name" value="Gtr1_RagA"/>
    <property type="match status" value="1"/>
</dbReference>
<dbReference type="GO" id="GO:0009267">
    <property type="term" value="P:cellular response to starvation"/>
    <property type="evidence" value="ECO:0007669"/>
    <property type="project" value="TreeGrafter"/>
</dbReference>
<evidence type="ECO:0000256" key="1">
    <source>
        <dbReference type="ARBA" id="ARBA00007756"/>
    </source>
</evidence>
<evidence type="ECO:0000256" key="2">
    <source>
        <dbReference type="ARBA" id="ARBA00022741"/>
    </source>
</evidence>
<keyword evidence="2 5" id="KW-0547">Nucleotide-binding</keyword>
<dbReference type="GO" id="GO:0010507">
    <property type="term" value="P:negative regulation of autophagy"/>
    <property type="evidence" value="ECO:0007669"/>
    <property type="project" value="TreeGrafter"/>
</dbReference>
<keyword evidence="7" id="KW-1185">Reference proteome</keyword>
<reference evidence="6 7" key="1">
    <citation type="submission" date="2014-10" db="EMBL/GenBank/DDBJ databases">
        <title>Draft genome of the hookworm Ancylostoma caninum.</title>
        <authorList>
            <person name="Mitreva M."/>
        </authorList>
    </citation>
    <scope>NUCLEOTIDE SEQUENCE [LARGE SCALE GENOMIC DNA]</scope>
    <source>
        <strain evidence="6 7">Baltimore</strain>
    </source>
</reference>
<dbReference type="OrthoDB" id="26136at2759"/>
<keyword evidence="3 5" id="KW-0342">GTP-binding</keyword>
<dbReference type="PANTHER" id="PTHR11259">
    <property type="entry name" value="RAS-RELATED GTP BINDING RAG/GTR YEAST"/>
    <property type="match status" value="1"/>
</dbReference>
<dbReference type="Proteomes" id="UP000252519">
    <property type="component" value="Unassembled WGS sequence"/>
</dbReference>
<dbReference type="GO" id="GO:0003924">
    <property type="term" value="F:GTPase activity"/>
    <property type="evidence" value="ECO:0007669"/>
    <property type="project" value="TreeGrafter"/>
</dbReference>
<dbReference type="GO" id="GO:0005764">
    <property type="term" value="C:lysosome"/>
    <property type="evidence" value="ECO:0007669"/>
    <property type="project" value="TreeGrafter"/>
</dbReference>
<dbReference type="Gene3D" id="3.40.50.300">
    <property type="entry name" value="P-loop containing nucleotide triphosphate hydrolases"/>
    <property type="match status" value="1"/>
</dbReference>
<gene>
    <name evidence="6" type="ORF">ANCCAN_14535</name>
</gene>
<dbReference type="PANTHER" id="PTHR11259:SF2">
    <property type="entry name" value="GH16429P"/>
    <property type="match status" value="1"/>
</dbReference>
<dbReference type="GO" id="GO:1904263">
    <property type="term" value="P:positive regulation of TORC1 signaling"/>
    <property type="evidence" value="ECO:0007669"/>
    <property type="project" value="TreeGrafter"/>
</dbReference>
<sequence>MSPNETLFVESTARVTKDVIASSFINFETLEFPGQMDPFDSSLDPVATFKRCGW</sequence>
<comment type="caution">
    <text evidence="6">The sequence shown here is derived from an EMBL/GenBank/DDBJ whole genome shotgun (WGS) entry which is preliminary data.</text>
</comment>
<comment type="catalytic activity">
    <reaction evidence="4">
        <text>GTP + H2O = GDP + phosphate + H(+)</text>
        <dbReference type="Rhea" id="RHEA:19669"/>
        <dbReference type="ChEBI" id="CHEBI:15377"/>
        <dbReference type="ChEBI" id="CHEBI:15378"/>
        <dbReference type="ChEBI" id="CHEBI:37565"/>
        <dbReference type="ChEBI" id="CHEBI:43474"/>
        <dbReference type="ChEBI" id="CHEBI:58189"/>
    </reaction>
    <physiologicalReaction direction="left-to-right" evidence="4">
        <dbReference type="Rhea" id="RHEA:19670"/>
    </physiologicalReaction>
</comment>
<evidence type="ECO:0000313" key="7">
    <source>
        <dbReference type="Proteomes" id="UP000252519"/>
    </source>
</evidence>
<dbReference type="GO" id="GO:1990131">
    <property type="term" value="C:Gtr1-Gtr2 GTPase complex"/>
    <property type="evidence" value="ECO:0007669"/>
    <property type="project" value="TreeGrafter"/>
</dbReference>
<evidence type="ECO:0000256" key="5">
    <source>
        <dbReference type="RuleBase" id="RU367014"/>
    </source>
</evidence>
<proteinExistence type="inferred from homology"/>
<name>A0A368G507_ANCCA</name>
<dbReference type="AlphaFoldDB" id="A0A368G507"/>
<dbReference type="InterPro" id="IPR027417">
    <property type="entry name" value="P-loop_NTPase"/>
</dbReference>
<dbReference type="GO" id="GO:0005525">
    <property type="term" value="F:GTP binding"/>
    <property type="evidence" value="ECO:0007669"/>
    <property type="project" value="UniProtKB-UniRule"/>
</dbReference>
<dbReference type="STRING" id="29170.A0A368G507"/>
<protein>
    <submittedName>
        <fullName evidence="6">Uncharacterized protein</fullName>
    </submittedName>
</protein>
<accession>A0A368G507</accession>
<dbReference type="EMBL" id="JOJR01000333">
    <property type="protein sequence ID" value="RCN39534.1"/>
    <property type="molecule type" value="Genomic_DNA"/>
</dbReference>
<evidence type="ECO:0000256" key="3">
    <source>
        <dbReference type="ARBA" id="ARBA00023134"/>
    </source>
</evidence>
<dbReference type="GO" id="GO:0005634">
    <property type="term" value="C:nucleus"/>
    <property type="evidence" value="ECO:0007669"/>
    <property type="project" value="TreeGrafter"/>
</dbReference>